<reference evidence="2" key="1">
    <citation type="submission" date="2022-12" db="EMBL/GenBank/DDBJ databases">
        <title>Description and comparative metabolic analysis of Aerococcus sp. nov., isolated from the feces of a pig.</title>
        <authorList>
            <person name="Chang Y.-H."/>
        </authorList>
    </citation>
    <scope>NUCLEOTIDE SEQUENCE</scope>
    <source>
        <strain evidence="2">YH-aer222</strain>
    </source>
</reference>
<evidence type="ECO:0000256" key="1">
    <source>
        <dbReference type="SAM" id="Phobius"/>
    </source>
</evidence>
<dbReference type="EMBL" id="JAPRFR010000001">
    <property type="protein sequence ID" value="MCZ0725620.1"/>
    <property type="molecule type" value="Genomic_DNA"/>
</dbReference>
<dbReference type="AlphaFoldDB" id="A0A9X3FS07"/>
<sequence length="64" mass="7376">MGFFKAYLTYLFFSLIITSSISGNSSWQDILIISLVGIPFTYIFEKFSIPQKINNMLKENTNND</sequence>
<keyword evidence="1" id="KW-1133">Transmembrane helix</keyword>
<evidence type="ECO:0000313" key="3">
    <source>
        <dbReference type="Proteomes" id="UP001146670"/>
    </source>
</evidence>
<organism evidence="2 3">
    <name type="scientific">Aerococcus kribbianus</name>
    <dbReference type="NCBI Taxonomy" id="2999064"/>
    <lineage>
        <taxon>Bacteria</taxon>
        <taxon>Bacillati</taxon>
        <taxon>Bacillota</taxon>
        <taxon>Bacilli</taxon>
        <taxon>Lactobacillales</taxon>
        <taxon>Aerococcaceae</taxon>
        <taxon>Aerococcus</taxon>
    </lineage>
</organism>
<keyword evidence="1" id="KW-0472">Membrane</keyword>
<name>A0A9X3FS07_9LACT</name>
<feature type="transmembrane region" description="Helical" evidence="1">
    <location>
        <begin position="7"/>
        <end position="24"/>
    </location>
</feature>
<keyword evidence="1" id="KW-0812">Transmembrane</keyword>
<gene>
    <name evidence="2" type="ORF">OW157_03430</name>
</gene>
<keyword evidence="3" id="KW-1185">Reference proteome</keyword>
<dbReference type="Proteomes" id="UP001146670">
    <property type="component" value="Unassembled WGS sequence"/>
</dbReference>
<accession>A0A9X3FS07</accession>
<proteinExistence type="predicted"/>
<dbReference type="RefSeq" id="WP_268751935.1">
    <property type="nucleotide sequence ID" value="NZ_JAPRFQ010000001.1"/>
</dbReference>
<comment type="caution">
    <text evidence="2">The sequence shown here is derived from an EMBL/GenBank/DDBJ whole genome shotgun (WGS) entry which is preliminary data.</text>
</comment>
<feature type="transmembrane region" description="Helical" evidence="1">
    <location>
        <begin position="30"/>
        <end position="49"/>
    </location>
</feature>
<protein>
    <submittedName>
        <fullName evidence="2">Uncharacterized protein</fullName>
    </submittedName>
</protein>
<evidence type="ECO:0000313" key="2">
    <source>
        <dbReference type="EMBL" id="MCZ0725620.1"/>
    </source>
</evidence>